<dbReference type="STRING" id="587636.SAMN05216199_1507"/>
<dbReference type="AlphaFoldDB" id="A0A1H9T9T7"/>
<protein>
    <recommendedName>
        <fullName evidence="5">Lipoprotein</fullName>
    </recommendedName>
</protein>
<evidence type="ECO:0000256" key="2">
    <source>
        <dbReference type="SAM" id="SignalP"/>
    </source>
</evidence>
<feature type="chain" id="PRO_5039279194" description="Lipoprotein" evidence="2">
    <location>
        <begin position="24"/>
        <end position="317"/>
    </location>
</feature>
<organism evidence="3 4">
    <name type="scientific">Pedococcus cremeus</name>
    <dbReference type="NCBI Taxonomy" id="587636"/>
    <lineage>
        <taxon>Bacteria</taxon>
        <taxon>Bacillati</taxon>
        <taxon>Actinomycetota</taxon>
        <taxon>Actinomycetes</taxon>
        <taxon>Micrococcales</taxon>
        <taxon>Intrasporangiaceae</taxon>
        <taxon>Pedococcus</taxon>
    </lineage>
</organism>
<feature type="region of interest" description="Disordered" evidence="1">
    <location>
        <begin position="28"/>
        <end position="58"/>
    </location>
</feature>
<name>A0A1H9T9T7_9MICO</name>
<evidence type="ECO:0000313" key="4">
    <source>
        <dbReference type="Proteomes" id="UP000199019"/>
    </source>
</evidence>
<feature type="signal peptide" evidence="2">
    <location>
        <begin position="1"/>
        <end position="23"/>
    </location>
</feature>
<proteinExistence type="predicted"/>
<gene>
    <name evidence="3" type="ORF">SAMN05216199_1507</name>
</gene>
<keyword evidence="2" id="KW-0732">Signal</keyword>
<dbReference type="RefSeq" id="WP_091756832.1">
    <property type="nucleotide sequence ID" value="NZ_FOHB01000002.1"/>
</dbReference>
<dbReference type="PROSITE" id="PS51257">
    <property type="entry name" value="PROKAR_LIPOPROTEIN"/>
    <property type="match status" value="1"/>
</dbReference>
<evidence type="ECO:0000313" key="3">
    <source>
        <dbReference type="EMBL" id="SER94060.1"/>
    </source>
</evidence>
<evidence type="ECO:0008006" key="5">
    <source>
        <dbReference type="Google" id="ProtNLM"/>
    </source>
</evidence>
<evidence type="ECO:0000256" key="1">
    <source>
        <dbReference type="SAM" id="MobiDB-lite"/>
    </source>
</evidence>
<feature type="compositionally biased region" description="Low complexity" evidence="1">
    <location>
        <begin position="35"/>
        <end position="58"/>
    </location>
</feature>
<keyword evidence="4" id="KW-1185">Reference proteome</keyword>
<reference evidence="4" key="1">
    <citation type="submission" date="2016-10" db="EMBL/GenBank/DDBJ databases">
        <authorList>
            <person name="Varghese N."/>
            <person name="Submissions S."/>
        </authorList>
    </citation>
    <scope>NUCLEOTIDE SEQUENCE [LARGE SCALE GENOMIC DNA]</scope>
    <source>
        <strain evidence="4">CGMCC 1.6963</strain>
    </source>
</reference>
<dbReference type="EMBL" id="FOHB01000002">
    <property type="protein sequence ID" value="SER94060.1"/>
    <property type="molecule type" value="Genomic_DNA"/>
</dbReference>
<dbReference type="Proteomes" id="UP000199019">
    <property type="component" value="Unassembled WGS sequence"/>
</dbReference>
<sequence>MTPTRTRRIAATAVMALAGGLSACLRQPTADPSGRSAPVAPATTAAASSARPSVTPYTTATRTATAGTAWGPLTVAAGAWQGWKPVLEDLRPATDDDVADLRRRAGAAARRDFTATVESFFGPAEYAHRSDHARLRFGAGGSTALEVHVEPLRPGEKGKGVFGLGGRAAVLCLGDECVRVTGDEDPEGKPHLFDNLSDSALMQLALLESSQEVSFDLFEGARKEGYAVGTASVESPVGVLDCAVDAETSTALRALDGEPLGLGSAGDRTWTATCVDARGLVVVTGDSAFPLVAFHDFRPGTDADIDSYPAPVKPYGA</sequence>
<accession>A0A1H9T9T7</accession>